<accession>A0ABV0MLJ6</accession>
<organism evidence="1 2">
    <name type="scientific">Goodea atripinnis</name>
    <dbReference type="NCBI Taxonomy" id="208336"/>
    <lineage>
        <taxon>Eukaryota</taxon>
        <taxon>Metazoa</taxon>
        <taxon>Chordata</taxon>
        <taxon>Craniata</taxon>
        <taxon>Vertebrata</taxon>
        <taxon>Euteleostomi</taxon>
        <taxon>Actinopterygii</taxon>
        <taxon>Neopterygii</taxon>
        <taxon>Teleostei</taxon>
        <taxon>Neoteleostei</taxon>
        <taxon>Acanthomorphata</taxon>
        <taxon>Ovalentaria</taxon>
        <taxon>Atherinomorphae</taxon>
        <taxon>Cyprinodontiformes</taxon>
        <taxon>Goodeidae</taxon>
        <taxon>Goodea</taxon>
    </lineage>
</organism>
<reference evidence="1 2" key="1">
    <citation type="submission" date="2021-06" db="EMBL/GenBank/DDBJ databases">
        <authorList>
            <person name="Palmer J.M."/>
        </authorList>
    </citation>
    <scope>NUCLEOTIDE SEQUENCE [LARGE SCALE GENOMIC DNA]</scope>
    <source>
        <strain evidence="1 2">GA_2019</strain>
        <tissue evidence="1">Muscle</tissue>
    </source>
</reference>
<name>A0ABV0MLJ6_9TELE</name>
<dbReference type="Proteomes" id="UP001476798">
    <property type="component" value="Unassembled WGS sequence"/>
</dbReference>
<comment type="caution">
    <text evidence="1">The sequence shown here is derived from an EMBL/GenBank/DDBJ whole genome shotgun (WGS) entry which is preliminary data.</text>
</comment>
<evidence type="ECO:0000313" key="2">
    <source>
        <dbReference type="Proteomes" id="UP001476798"/>
    </source>
</evidence>
<evidence type="ECO:0000313" key="1">
    <source>
        <dbReference type="EMBL" id="MEQ2159955.1"/>
    </source>
</evidence>
<gene>
    <name evidence="1" type="ORF">GOODEAATRI_028508</name>
</gene>
<proteinExistence type="predicted"/>
<keyword evidence="2" id="KW-1185">Reference proteome</keyword>
<sequence>MGLPAAAVNVMITLTTPLINAAHGKRSCCLCISFFVSRAHNHPRLKTDDATKSLRYSFLTSRAHQRNLRCGNCSKYNKIVAKSSYTPPKIELIKSNWLQRILQQLYGFKKINKRTISPRSNDTKVNVSMVKILSKTCQ</sequence>
<protein>
    <submittedName>
        <fullName evidence="1">Uncharacterized protein</fullName>
    </submittedName>
</protein>
<dbReference type="EMBL" id="JAHRIO010003968">
    <property type="protein sequence ID" value="MEQ2159955.1"/>
    <property type="molecule type" value="Genomic_DNA"/>
</dbReference>